<dbReference type="GO" id="GO:0006355">
    <property type="term" value="P:regulation of DNA-templated transcription"/>
    <property type="evidence" value="ECO:0007669"/>
    <property type="project" value="InterPro"/>
</dbReference>
<dbReference type="GO" id="GO:0005829">
    <property type="term" value="C:cytosol"/>
    <property type="evidence" value="ECO:0007669"/>
    <property type="project" value="TreeGrafter"/>
</dbReference>
<evidence type="ECO:0000313" key="6">
    <source>
        <dbReference type="EMBL" id="VUX02629.1"/>
    </source>
</evidence>
<dbReference type="GO" id="GO:0000976">
    <property type="term" value="F:transcription cis-regulatory region binding"/>
    <property type="evidence" value="ECO:0007669"/>
    <property type="project" value="TreeGrafter"/>
</dbReference>
<dbReference type="SUPFAM" id="SSF46894">
    <property type="entry name" value="C-terminal effector domain of the bipartite response regulators"/>
    <property type="match status" value="1"/>
</dbReference>
<reference evidence="6 7" key="1">
    <citation type="submission" date="2019-07" db="EMBL/GenBank/DDBJ databases">
        <authorList>
            <person name="Hibberd C M."/>
            <person name="Gehrig L. J."/>
            <person name="Chang H.-W."/>
            <person name="Venkatesh S."/>
        </authorList>
    </citation>
    <scope>NUCLEOTIDE SEQUENCE [LARGE SCALE GENOMIC DNA]</scope>
    <source>
        <strain evidence="6">Dorea_formicigenerans_SSTS_Bg7063</strain>
    </source>
</reference>
<dbReference type="CDD" id="cd00383">
    <property type="entry name" value="trans_reg_C"/>
    <property type="match status" value="1"/>
</dbReference>
<keyword evidence="3 4" id="KW-0238">DNA-binding</keyword>
<dbReference type="InterPro" id="IPR039420">
    <property type="entry name" value="WalR-like"/>
</dbReference>
<dbReference type="FunFam" id="1.10.10.10:FF:000018">
    <property type="entry name" value="DNA-binding response regulator ResD"/>
    <property type="match status" value="1"/>
</dbReference>
<dbReference type="SMART" id="SM00862">
    <property type="entry name" value="Trans_reg_C"/>
    <property type="match status" value="1"/>
</dbReference>
<dbReference type="RefSeq" id="WP_243131077.1">
    <property type="nucleotide sequence ID" value="NZ_CABHNI010000019.1"/>
</dbReference>
<gene>
    <name evidence="6" type="primary">sphR</name>
    <name evidence="6" type="ORF">DFSSTS7063_01120</name>
</gene>
<dbReference type="GO" id="GO:0000156">
    <property type="term" value="F:phosphorelay response regulator activity"/>
    <property type="evidence" value="ECO:0007669"/>
    <property type="project" value="TreeGrafter"/>
</dbReference>
<feature type="DNA-binding region" description="OmpR/PhoB-type" evidence="4">
    <location>
        <begin position="143"/>
        <end position="242"/>
    </location>
</feature>
<feature type="domain" description="OmpR/PhoB-type" evidence="5">
    <location>
        <begin position="143"/>
        <end position="242"/>
    </location>
</feature>
<sequence length="248" mass="29471">MKKYIGDLEKVRVCQKIVYMADSSNEQSVFYDCLSREYPIVYQPIQDNLDLFLILEQTTVLCIIEMIRFSENSRKLIGAIRRKTNMPILFISKTNLDVKRKEENRFAIESGADEYWGCSMDIEEKMLRLKALIRLQNRIRETSTIWYFQKLQIVLGSRQVFCGEIEIILTKIEFDIICFLAQQNGRVVTYKELYEAVWNREYLRDDANIMAHIHRIRQKIEKDIKKPEYIQNVYGVGYRFGEFAQEVS</sequence>
<keyword evidence="1" id="KW-0597">Phosphoprotein</keyword>
<dbReference type="Pfam" id="PF00486">
    <property type="entry name" value="Trans_reg_C"/>
    <property type="match status" value="1"/>
</dbReference>
<evidence type="ECO:0000256" key="2">
    <source>
        <dbReference type="ARBA" id="ARBA00023012"/>
    </source>
</evidence>
<dbReference type="InterPro" id="IPR016032">
    <property type="entry name" value="Sig_transdc_resp-reg_C-effctor"/>
</dbReference>
<dbReference type="Gene3D" id="1.10.10.10">
    <property type="entry name" value="Winged helix-like DNA-binding domain superfamily/Winged helix DNA-binding domain"/>
    <property type="match status" value="1"/>
</dbReference>
<protein>
    <submittedName>
        <fullName evidence="6">Alkaline phosphatase synthesis transcriptional regulatory protein SphR</fullName>
    </submittedName>
</protein>
<name>A0A564T6A1_9FIRM</name>
<dbReference type="InterPro" id="IPR001867">
    <property type="entry name" value="OmpR/PhoB-type_DNA-bd"/>
</dbReference>
<proteinExistence type="predicted"/>
<dbReference type="GO" id="GO:0032993">
    <property type="term" value="C:protein-DNA complex"/>
    <property type="evidence" value="ECO:0007669"/>
    <property type="project" value="TreeGrafter"/>
</dbReference>
<evidence type="ECO:0000256" key="1">
    <source>
        <dbReference type="ARBA" id="ARBA00022553"/>
    </source>
</evidence>
<organism evidence="6 7">
    <name type="scientific">Dorea formicigenerans</name>
    <dbReference type="NCBI Taxonomy" id="39486"/>
    <lineage>
        <taxon>Bacteria</taxon>
        <taxon>Bacillati</taxon>
        <taxon>Bacillota</taxon>
        <taxon>Clostridia</taxon>
        <taxon>Lachnospirales</taxon>
        <taxon>Lachnospiraceae</taxon>
        <taxon>Dorea</taxon>
    </lineage>
</organism>
<dbReference type="AlphaFoldDB" id="A0A564T6A1"/>
<evidence type="ECO:0000256" key="4">
    <source>
        <dbReference type="PROSITE-ProRule" id="PRU01091"/>
    </source>
</evidence>
<dbReference type="PANTHER" id="PTHR48111:SF2">
    <property type="entry name" value="RESPONSE REGULATOR SAER"/>
    <property type="match status" value="1"/>
</dbReference>
<evidence type="ECO:0000259" key="5">
    <source>
        <dbReference type="PROSITE" id="PS51755"/>
    </source>
</evidence>
<dbReference type="PROSITE" id="PS51755">
    <property type="entry name" value="OMPR_PHOB"/>
    <property type="match status" value="1"/>
</dbReference>
<dbReference type="InterPro" id="IPR036388">
    <property type="entry name" value="WH-like_DNA-bd_sf"/>
</dbReference>
<dbReference type="PANTHER" id="PTHR48111">
    <property type="entry name" value="REGULATOR OF RPOS"/>
    <property type="match status" value="1"/>
</dbReference>
<dbReference type="EMBL" id="CABHNI010000019">
    <property type="protein sequence ID" value="VUX02629.1"/>
    <property type="molecule type" value="Genomic_DNA"/>
</dbReference>
<evidence type="ECO:0000256" key="3">
    <source>
        <dbReference type="ARBA" id="ARBA00023125"/>
    </source>
</evidence>
<dbReference type="Proteomes" id="UP000358366">
    <property type="component" value="Unassembled WGS sequence"/>
</dbReference>
<accession>A0A564T6A1</accession>
<evidence type="ECO:0000313" key="7">
    <source>
        <dbReference type="Proteomes" id="UP000358366"/>
    </source>
</evidence>
<keyword evidence="2" id="KW-0902">Two-component regulatory system</keyword>